<name>A0A8H7DKJ5_9AGAR</name>
<protein>
    <recommendedName>
        <fullName evidence="2">DUF6697 domain-containing protein</fullName>
    </recommendedName>
</protein>
<dbReference type="Pfam" id="PF20411">
    <property type="entry name" value="DUF6697"/>
    <property type="match status" value="1"/>
</dbReference>
<organism evidence="3 4">
    <name type="scientific">Mycena sanguinolenta</name>
    <dbReference type="NCBI Taxonomy" id="230812"/>
    <lineage>
        <taxon>Eukaryota</taxon>
        <taxon>Fungi</taxon>
        <taxon>Dikarya</taxon>
        <taxon>Basidiomycota</taxon>
        <taxon>Agaricomycotina</taxon>
        <taxon>Agaricomycetes</taxon>
        <taxon>Agaricomycetidae</taxon>
        <taxon>Agaricales</taxon>
        <taxon>Marasmiineae</taxon>
        <taxon>Mycenaceae</taxon>
        <taxon>Mycena</taxon>
    </lineage>
</organism>
<evidence type="ECO:0000259" key="2">
    <source>
        <dbReference type="Pfam" id="PF20411"/>
    </source>
</evidence>
<dbReference type="OrthoDB" id="3035962at2759"/>
<reference evidence="3" key="1">
    <citation type="submission" date="2020-05" db="EMBL/GenBank/DDBJ databases">
        <title>Mycena genomes resolve the evolution of fungal bioluminescence.</title>
        <authorList>
            <person name="Tsai I.J."/>
        </authorList>
    </citation>
    <scope>NUCLEOTIDE SEQUENCE</scope>
    <source>
        <strain evidence="3">160909Yilan</strain>
    </source>
</reference>
<dbReference type="Proteomes" id="UP000623467">
    <property type="component" value="Unassembled WGS sequence"/>
</dbReference>
<comment type="caution">
    <text evidence="3">The sequence shown here is derived from an EMBL/GenBank/DDBJ whole genome shotgun (WGS) entry which is preliminary data.</text>
</comment>
<keyword evidence="4" id="KW-1185">Reference proteome</keyword>
<feature type="compositionally biased region" description="Basic and acidic residues" evidence="1">
    <location>
        <begin position="98"/>
        <end position="123"/>
    </location>
</feature>
<gene>
    <name evidence="3" type="ORF">MSAN_00180200</name>
</gene>
<evidence type="ECO:0000313" key="4">
    <source>
        <dbReference type="Proteomes" id="UP000623467"/>
    </source>
</evidence>
<dbReference type="EMBL" id="JACAZH010000001">
    <property type="protein sequence ID" value="KAF7377575.1"/>
    <property type="molecule type" value="Genomic_DNA"/>
</dbReference>
<accession>A0A8H7DKJ5</accession>
<evidence type="ECO:0000256" key="1">
    <source>
        <dbReference type="SAM" id="MobiDB-lite"/>
    </source>
</evidence>
<evidence type="ECO:0000313" key="3">
    <source>
        <dbReference type="EMBL" id="KAF7377575.1"/>
    </source>
</evidence>
<dbReference type="InterPro" id="IPR046520">
    <property type="entry name" value="DUF6697"/>
</dbReference>
<feature type="compositionally biased region" description="Polar residues" evidence="1">
    <location>
        <begin position="149"/>
        <end position="158"/>
    </location>
</feature>
<sequence length="342" mass="38288">MAQLRATESDAPTEQKVKVEPTTPGLKVEKVESECSTTPEIAVLKALLKKKEEQALAREIASETKLLALDKENKRLKQKREVDLAKIEALEAEVARLKDPQEIQVKKEDPNRIDLRNKRHAPEEAMVVLDSEDEETEDSHPGEPAMTDVQPSLEATPQSPGPTSPEPSNGQPSRDAWSPLPDATEDPLHNRNSDSSVQTKVKVKEEVIDVVIKKEGEDDQFKRVTLIKSEDGNFDIWNVDGFHLGPTVEVDEKYNRGFTRKVIGDAFGGGPQSCYHHWKRKPGPGDKTPFATFNRSWNNALPTSPGLHGMVFARVRTCPLTPQPVNFFRWRRNQQLALVGNI</sequence>
<dbReference type="AlphaFoldDB" id="A0A8H7DKJ5"/>
<feature type="region of interest" description="Disordered" evidence="1">
    <location>
        <begin position="1"/>
        <end position="23"/>
    </location>
</feature>
<feature type="domain" description="DUF6697" evidence="2">
    <location>
        <begin position="258"/>
        <end position="334"/>
    </location>
</feature>
<feature type="region of interest" description="Disordered" evidence="1">
    <location>
        <begin position="98"/>
        <end position="199"/>
    </location>
</feature>
<proteinExistence type="predicted"/>